<reference evidence="5" key="1">
    <citation type="journal article" date="2018" name="DNA Res.">
        <title>Multiple hybrid de novo genome assembly of finger millet, an orphan allotetraploid crop.</title>
        <authorList>
            <person name="Hatakeyama M."/>
            <person name="Aluri S."/>
            <person name="Balachadran M.T."/>
            <person name="Sivarajan S.R."/>
            <person name="Patrignani A."/>
            <person name="Gruter S."/>
            <person name="Poveda L."/>
            <person name="Shimizu-Inatsugi R."/>
            <person name="Baeten J."/>
            <person name="Francoijs K.J."/>
            <person name="Nataraja K.N."/>
            <person name="Reddy Y.A.N."/>
            <person name="Phadnis S."/>
            <person name="Ravikumar R.L."/>
            <person name="Schlapbach R."/>
            <person name="Sreeman S.M."/>
            <person name="Shimizu K.K."/>
        </authorList>
    </citation>
    <scope>NUCLEOTIDE SEQUENCE</scope>
</reference>
<proteinExistence type="predicted"/>
<evidence type="ECO:0000313" key="6">
    <source>
        <dbReference type="Proteomes" id="UP001054889"/>
    </source>
</evidence>
<reference evidence="5" key="2">
    <citation type="submission" date="2021-12" db="EMBL/GenBank/DDBJ databases">
        <title>Resequencing data analysis of finger millet.</title>
        <authorList>
            <person name="Hatakeyama M."/>
            <person name="Aluri S."/>
            <person name="Balachadran M.T."/>
            <person name="Sivarajan S.R."/>
            <person name="Poveda L."/>
            <person name="Shimizu-Inatsugi R."/>
            <person name="Schlapbach R."/>
            <person name="Sreeman S.M."/>
            <person name="Shimizu K.K."/>
        </authorList>
    </citation>
    <scope>NUCLEOTIDE SEQUENCE</scope>
</reference>
<evidence type="ECO:0000256" key="2">
    <source>
        <dbReference type="ARBA" id="ARBA00022737"/>
    </source>
</evidence>
<dbReference type="SUPFAM" id="SSF81383">
    <property type="entry name" value="F-box domain"/>
    <property type="match status" value="1"/>
</dbReference>
<dbReference type="PANTHER" id="PTHR46344">
    <property type="entry name" value="OS02G0202900 PROTEIN"/>
    <property type="match status" value="1"/>
</dbReference>
<feature type="domain" description="F-box" evidence="3">
    <location>
        <begin position="186"/>
        <end position="224"/>
    </location>
</feature>
<dbReference type="EMBL" id="BQKI01000017">
    <property type="protein sequence ID" value="GJN10267.1"/>
    <property type="molecule type" value="Genomic_DNA"/>
</dbReference>
<dbReference type="InterPro" id="IPR001810">
    <property type="entry name" value="F-box_dom"/>
</dbReference>
<dbReference type="Pfam" id="PF25210">
    <property type="entry name" value="Kelch_FKB95"/>
    <property type="match status" value="1"/>
</dbReference>
<accession>A0AAV5DIY2</accession>
<evidence type="ECO:0008006" key="7">
    <source>
        <dbReference type="Google" id="ProtNLM"/>
    </source>
</evidence>
<dbReference type="Gene3D" id="2.120.10.80">
    <property type="entry name" value="Kelch-type beta propeller"/>
    <property type="match status" value="1"/>
</dbReference>
<dbReference type="InterPro" id="IPR006652">
    <property type="entry name" value="Kelch_1"/>
</dbReference>
<organism evidence="5 6">
    <name type="scientific">Eleusine coracana subsp. coracana</name>
    <dbReference type="NCBI Taxonomy" id="191504"/>
    <lineage>
        <taxon>Eukaryota</taxon>
        <taxon>Viridiplantae</taxon>
        <taxon>Streptophyta</taxon>
        <taxon>Embryophyta</taxon>
        <taxon>Tracheophyta</taxon>
        <taxon>Spermatophyta</taxon>
        <taxon>Magnoliopsida</taxon>
        <taxon>Liliopsida</taxon>
        <taxon>Poales</taxon>
        <taxon>Poaceae</taxon>
        <taxon>PACMAD clade</taxon>
        <taxon>Chloridoideae</taxon>
        <taxon>Cynodonteae</taxon>
        <taxon>Eleusininae</taxon>
        <taxon>Eleusine</taxon>
    </lineage>
</organism>
<feature type="domain" description="FKB95-like N-terminal Kelch" evidence="4">
    <location>
        <begin position="304"/>
        <end position="463"/>
    </location>
</feature>
<gene>
    <name evidence="5" type="primary">ga28346</name>
    <name evidence="5" type="ORF">PR202_ga28346</name>
</gene>
<evidence type="ECO:0000256" key="1">
    <source>
        <dbReference type="ARBA" id="ARBA00022441"/>
    </source>
</evidence>
<dbReference type="Gene3D" id="1.20.1280.50">
    <property type="match status" value="1"/>
</dbReference>
<dbReference type="Proteomes" id="UP001054889">
    <property type="component" value="Unassembled WGS sequence"/>
</dbReference>
<keyword evidence="6" id="KW-1185">Reference proteome</keyword>
<dbReference type="InterPro" id="IPR036047">
    <property type="entry name" value="F-box-like_dom_sf"/>
</dbReference>
<dbReference type="AlphaFoldDB" id="A0AAV5DIY2"/>
<evidence type="ECO:0000313" key="5">
    <source>
        <dbReference type="EMBL" id="GJN10267.1"/>
    </source>
</evidence>
<dbReference type="InterPro" id="IPR057499">
    <property type="entry name" value="Kelch_FKB95"/>
</dbReference>
<name>A0AAV5DIY2_ELECO</name>
<keyword evidence="2" id="KW-0677">Repeat</keyword>
<comment type="caution">
    <text evidence="5">The sequence shown here is derived from an EMBL/GenBank/DDBJ whole genome shotgun (WGS) entry which is preliminary data.</text>
</comment>
<evidence type="ECO:0000259" key="3">
    <source>
        <dbReference type="Pfam" id="PF00646"/>
    </source>
</evidence>
<dbReference type="SMART" id="SM00612">
    <property type="entry name" value="Kelch"/>
    <property type="match status" value="2"/>
</dbReference>
<evidence type="ECO:0000259" key="4">
    <source>
        <dbReference type="Pfam" id="PF25210"/>
    </source>
</evidence>
<sequence>MTPPSLLSLARVAAGAARHHRQSCYSHVPPLEELLSHAHALPMPRRGLLPANEPAHHDQLISCRAVDVGQPGPKCILWTNRGPPASWRLGARNTTDKNTVVATAVSEFDVEKAEGTAGVHFEYLQSEATQSMRRVRVSSHQSPVHKLGDSQMTLTPKFRLATTTALPSSVTTADMEQSSWETALIPGLPDDAALNCLLRLPVEAHESCRLVCRRWHHLLADKARFFTQRKLLGFQTPWLFTLAFHRCTGKIQWKVLDLNYLTWHTIPAMPCRDRACPRGFGCIAIPSDGTLLVCGGLVSDMDCPLHLVLKYDIFKNRWTVMTRMLTARSFFAGGVIDGRVYVAGGYSADQFELNSAEVLDTDKGVWQPIASMGMNMASSDSAVINGRLYVTEGCAWPFFSSPRGQVYDPKIDRWEAMPVGMREGWTGLSVVIDGHLFVISEYERMKVKIYDAETDSWDSVHGPPMPERIMKPFSVSCLDSKIVVVGRGLHVAIGHVEKQPGSNSDTRKSSYSIHWQDVDVPKEFSDLTPSSSQILHA</sequence>
<keyword evidence="1" id="KW-0880">Kelch repeat</keyword>
<dbReference type="SUPFAM" id="SSF117281">
    <property type="entry name" value="Kelch motif"/>
    <property type="match status" value="1"/>
</dbReference>
<dbReference type="PANTHER" id="PTHR46344:SF4">
    <property type="entry name" value="OS07G0153400 PROTEIN"/>
    <property type="match status" value="1"/>
</dbReference>
<dbReference type="InterPro" id="IPR015915">
    <property type="entry name" value="Kelch-typ_b-propeller"/>
</dbReference>
<protein>
    <recommendedName>
        <fullName evidence="7">F-box domain-containing protein</fullName>
    </recommendedName>
</protein>
<dbReference type="Pfam" id="PF00646">
    <property type="entry name" value="F-box"/>
    <property type="match status" value="1"/>
</dbReference>